<dbReference type="EC" id="2.7.7.9" evidence="3"/>
<comment type="similarity">
    <text evidence="2">Belongs to the UDPGP type 1 family.</text>
</comment>
<reference evidence="8" key="1">
    <citation type="journal article" date="2020" name="Mol. Plant Microbe Interact.">
        <title>Genome Sequence of the Biocontrol Agent Coniothyrium minitans strain Conio (IMI 134523).</title>
        <authorList>
            <person name="Patel D."/>
            <person name="Shittu T.A."/>
            <person name="Baroncelli R."/>
            <person name="Muthumeenakshi S."/>
            <person name="Osborne T.H."/>
            <person name="Janganan T.K."/>
            <person name="Sreenivasaprasad S."/>
        </authorList>
    </citation>
    <scope>NUCLEOTIDE SEQUENCE</scope>
    <source>
        <strain evidence="8">Conio</strain>
    </source>
</reference>
<dbReference type="Pfam" id="PF01704">
    <property type="entry name" value="UDPGP"/>
    <property type="match status" value="1"/>
</dbReference>
<organism evidence="8 9">
    <name type="scientific">Paraphaeosphaeria minitans</name>
    <dbReference type="NCBI Taxonomy" id="565426"/>
    <lineage>
        <taxon>Eukaryota</taxon>
        <taxon>Fungi</taxon>
        <taxon>Dikarya</taxon>
        <taxon>Ascomycota</taxon>
        <taxon>Pezizomycotina</taxon>
        <taxon>Dothideomycetes</taxon>
        <taxon>Pleosporomycetidae</taxon>
        <taxon>Pleosporales</taxon>
        <taxon>Massarineae</taxon>
        <taxon>Didymosphaeriaceae</taxon>
        <taxon>Paraphaeosphaeria</taxon>
    </lineage>
</organism>
<dbReference type="Proteomes" id="UP000756921">
    <property type="component" value="Unassembled WGS sequence"/>
</dbReference>
<dbReference type="SUPFAM" id="SSF51161">
    <property type="entry name" value="Trimeric LpxA-like enzymes"/>
    <property type="match status" value="1"/>
</dbReference>
<evidence type="ECO:0000256" key="3">
    <source>
        <dbReference type="ARBA" id="ARBA00012415"/>
    </source>
</evidence>
<keyword evidence="4" id="KW-0808">Transferase</keyword>
<evidence type="ECO:0000256" key="5">
    <source>
        <dbReference type="ARBA" id="ARBA00022695"/>
    </source>
</evidence>
<dbReference type="GO" id="GO:0006011">
    <property type="term" value="P:UDP-alpha-D-glucose metabolic process"/>
    <property type="evidence" value="ECO:0007669"/>
    <property type="project" value="InterPro"/>
</dbReference>
<proteinExistence type="inferred from homology"/>
<dbReference type="InterPro" id="IPR011004">
    <property type="entry name" value="Trimer_LpxA-like_sf"/>
</dbReference>
<gene>
    <name evidence="8" type="ORF">PMIN01_09185</name>
</gene>
<feature type="region of interest" description="Disordered" evidence="7">
    <location>
        <begin position="1"/>
        <end position="31"/>
    </location>
</feature>
<comment type="function">
    <text evidence="1">Plays a central role as a glucosyl donor in cellular metabolic pathways.</text>
</comment>
<evidence type="ECO:0000313" key="9">
    <source>
        <dbReference type="Proteomes" id="UP000756921"/>
    </source>
</evidence>
<evidence type="ECO:0000256" key="6">
    <source>
        <dbReference type="ARBA" id="ARBA00031959"/>
    </source>
</evidence>
<dbReference type="AlphaFoldDB" id="A0A9P6GB75"/>
<dbReference type="GO" id="GO:0003983">
    <property type="term" value="F:UTP:glucose-1-phosphate uridylyltransferase activity"/>
    <property type="evidence" value="ECO:0007669"/>
    <property type="project" value="UniProtKB-EC"/>
</dbReference>
<keyword evidence="5 8" id="KW-0548">Nucleotidyltransferase</keyword>
<dbReference type="FunFam" id="2.160.10.10:FF:000001">
    <property type="entry name" value="UTP--glucose-1-phosphate uridylyltransferase"/>
    <property type="match status" value="1"/>
</dbReference>
<evidence type="ECO:0000256" key="2">
    <source>
        <dbReference type="ARBA" id="ARBA00010401"/>
    </source>
</evidence>
<evidence type="ECO:0000313" key="8">
    <source>
        <dbReference type="EMBL" id="KAF9732327.1"/>
    </source>
</evidence>
<protein>
    <recommendedName>
        <fullName evidence="3">UTP--glucose-1-phosphate uridylyltransferase</fullName>
        <ecNumber evidence="3">2.7.7.9</ecNumber>
    </recommendedName>
    <alternativeName>
        <fullName evidence="6">UDP-glucose pyrophosphorylase</fullName>
    </alternativeName>
</protein>
<dbReference type="PANTHER" id="PTHR43511">
    <property type="match status" value="1"/>
</dbReference>
<dbReference type="InterPro" id="IPR002618">
    <property type="entry name" value="UDPGP_fam"/>
</dbReference>
<evidence type="ECO:0000256" key="7">
    <source>
        <dbReference type="SAM" id="MobiDB-lite"/>
    </source>
</evidence>
<evidence type="ECO:0000256" key="1">
    <source>
        <dbReference type="ARBA" id="ARBA00003449"/>
    </source>
</evidence>
<dbReference type="InterPro" id="IPR016267">
    <property type="entry name" value="UDPGP_trans"/>
</dbReference>
<evidence type="ECO:0000256" key="4">
    <source>
        <dbReference type="ARBA" id="ARBA00022679"/>
    </source>
</evidence>
<name>A0A9P6GB75_9PLEO</name>
<dbReference type="EMBL" id="WJXW01000010">
    <property type="protein sequence ID" value="KAF9732327.1"/>
    <property type="molecule type" value="Genomic_DNA"/>
</dbReference>
<keyword evidence="9" id="KW-1185">Reference proteome</keyword>
<accession>A0A9P6GB75</accession>
<dbReference type="OrthoDB" id="932129at2759"/>
<comment type="caution">
    <text evidence="8">The sequence shown here is derived from an EMBL/GenBank/DDBJ whole genome shotgun (WGS) entry which is preliminary data.</text>
</comment>
<sequence>MASRAIPSHLKPSAAAGNGDSEGGQRHHGKTASHFVRTMPIVPGPAPLRVLYHHFHPQFPADHRHPSPWPWPLPALLKLPVFSFLPSFYLEPTRVPPAMSRATAFSLATSLFTNKQPLFDAITESRSKTMPHLTEDQAFENTSTNVAASQMRNALNKLADTVTNPEEKKRFETEMDNFFALFRRYLNDKAKGTAIDWNRIAPPKAEQLGGDFKKVSSFQSRIPSIPKIVELDHLTITGPVNLGRGVTMKGTVIIVASEGQTIDIPPGSILENVVVQGSLRLLEH</sequence>
<dbReference type="Gene3D" id="2.160.10.10">
    <property type="entry name" value="Hexapeptide repeat proteins"/>
    <property type="match status" value="1"/>
</dbReference>